<organism evidence="1 2">
    <name type="scientific">Neobacillus driksii</name>
    <dbReference type="NCBI Taxonomy" id="3035913"/>
    <lineage>
        <taxon>Bacteria</taxon>
        <taxon>Bacillati</taxon>
        <taxon>Bacillota</taxon>
        <taxon>Bacilli</taxon>
        <taxon>Bacillales</taxon>
        <taxon>Bacillaceae</taxon>
        <taxon>Neobacillus</taxon>
    </lineage>
</organism>
<name>A0ABV4YQM3_9BACI</name>
<evidence type="ECO:0000313" key="1">
    <source>
        <dbReference type="EMBL" id="MFB3166584.1"/>
    </source>
</evidence>
<dbReference type="EMBL" id="JAROBZ020000001">
    <property type="protein sequence ID" value="MFB3166584.1"/>
    <property type="molecule type" value="Genomic_DNA"/>
</dbReference>
<proteinExistence type="predicted"/>
<keyword evidence="2" id="KW-1185">Reference proteome</keyword>
<dbReference type="Pfam" id="PF08863">
    <property type="entry name" value="YolD"/>
    <property type="match status" value="1"/>
</dbReference>
<evidence type="ECO:0000313" key="2">
    <source>
        <dbReference type="Proteomes" id="UP001241748"/>
    </source>
</evidence>
<protein>
    <submittedName>
        <fullName evidence="1">YolD-like family protein</fullName>
    </submittedName>
</protein>
<dbReference type="PANTHER" id="PTHR40051">
    <property type="entry name" value="IG HYPOTHETICAL 15966"/>
    <property type="match status" value="1"/>
</dbReference>
<accession>A0ABV4YQM3</accession>
<comment type="caution">
    <text evidence="1">The sequence shown here is derived from an EMBL/GenBank/DDBJ whole genome shotgun (WGS) entry which is preliminary data.</text>
</comment>
<sequence length="112" mass="13123">MVIRDRGKIKWQPASFMPEAFAMTREMFKDEKRQAKPLIDEYETEEFDQRIAYAMESKLAVKLTVWEEGFTEDITGKVHYVDLITKQLRFEVKPGEFERVAFDKVVGVAVVD</sequence>
<reference evidence="1 2" key="1">
    <citation type="submission" date="2024-05" db="EMBL/GenBank/DDBJ databases">
        <authorList>
            <person name="Venkateswaran K."/>
        </authorList>
    </citation>
    <scope>NUCLEOTIDE SEQUENCE [LARGE SCALE GENOMIC DNA]</scope>
    <source>
        <strain evidence="1 2">179-C4-2-HS</strain>
    </source>
</reference>
<gene>
    <name evidence="1" type="ORF">P5G62_005625</name>
</gene>
<dbReference type="PANTHER" id="PTHR40051:SF1">
    <property type="entry name" value="YOLD-LIKE FAMILY PROTEIN"/>
    <property type="match status" value="1"/>
</dbReference>
<dbReference type="Proteomes" id="UP001241748">
    <property type="component" value="Unassembled WGS sequence"/>
</dbReference>
<dbReference type="InterPro" id="IPR014962">
    <property type="entry name" value="YolD"/>
</dbReference>
<dbReference type="RefSeq" id="WP_306076956.1">
    <property type="nucleotide sequence ID" value="NZ_JAROBZ020000001.1"/>
</dbReference>